<keyword evidence="1" id="KW-0472">Membrane</keyword>
<keyword evidence="1" id="KW-0812">Transmembrane</keyword>
<dbReference type="Gene3D" id="3.40.50.300">
    <property type="entry name" value="P-loop containing nucleotide triphosphate hydrolases"/>
    <property type="match status" value="1"/>
</dbReference>
<feature type="transmembrane region" description="Helical" evidence="1">
    <location>
        <begin position="417"/>
        <end position="436"/>
    </location>
</feature>
<dbReference type="EMBL" id="KB445820">
    <property type="protein sequence ID" value="EMD31315.1"/>
    <property type="molecule type" value="Genomic_DNA"/>
</dbReference>
<dbReference type="AlphaFoldDB" id="M2QGZ8"/>
<dbReference type="PANTHER" id="PTHR43788">
    <property type="entry name" value="DNA2/NAM7 HELICASE FAMILY MEMBER"/>
    <property type="match status" value="1"/>
</dbReference>
<evidence type="ECO:0000256" key="1">
    <source>
        <dbReference type="SAM" id="Phobius"/>
    </source>
</evidence>
<dbReference type="InterPro" id="IPR050534">
    <property type="entry name" value="Coronavir_polyprotein_1ab"/>
</dbReference>
<keyword evidence="4" id="KW-1185">Reference proteome</keyword>
<dbReference type="InterPro" id="IPR027417">
    <property type="entry name" value="P-loop_NTPase"/>
</dbReference>
<dbReference type="InterPro" id="IPR041677">
    <property type="entry name" value="DNA2/NAM7_AAA_11"/>
</dbReference>
<sequence length="469" mass="52119">MSLMQEERWIVQNMLGEAHPKIRVRYRLESALTDELVNTVRGDLTGVTPVPVGIAPAFTSSGKLTAIAIATCVEVLVVQFHAKAKANDALVRVGRELLRREILCHPDVAIFAFDLHDLATSLFHDHRLYLTNGVDIQSARPGGDRDRLSFVKFAVGDRVRVEEENVEDFLATGRSWEPSNKCTNWMACQAWMAVYLARISDMEAHFDKVPRVNTENMGDASLTMISQTHYNDRRLAGKKPTSVVNEFDSAMMHKKKAQVKASRFQSRFRKDEQIAMTVKDAHSGAEYTLRGRTADVSGRSASIKAETMLDDKTITAFTTVGAGRPTNLESQKGASILHALQGRVKLSDNPFIRYIWHPSADFTWPEAWPTSSDTPITSQRPLNDSQLAAVEHMLTMSDDHRITMIQGPPGTGKTTVIAAYVMSAIASGLGGIWLIAQSNVAVKNIAEKLADVGFLNWKLLVSRDFHEDW</sequence>
<dbReference type="Pfam" id="PF13086">
    <property type="entry name" value="AAA_11"/>
    <property type="match status" value="1"/>
</dbReference>
<evidence type="ECO:0000313" key="4">
    <source>
        <dbReference type="Proteomes" id="UP000016930"/>
    </source>
</evidence>
<name>M2QGZ8_CERS8</name>
<dbReference type="HOGENOM" id="CLU_010083_0_1_1"/>
<gene>
    <name evidence="3" type="ORF">CERSUDRAFT_100509</name>
</gene>
<protein>
    <recommendedName>
        <fullName evidence="2">DNA2/NAM7 helicase helicase domain-containing protein</fullName>
    </recommendedName>
</protein>
<dbReference type="SUPFAM" id="SSF52540">
    <property type="entry name" value="P-loop containing nucleoside triphosphate hydrolases"/>
    <property type="match status" value="1"/>
</dbReference>
<dbReference type="GO" id="GO:0043139">
    <property type="term" value="F:5'-3' DNA helicase activity"/>
    <property type="evidence" value="ECO:0007669"/>
    <property type="project" value="TreeGrafter"/>
</dbReference>
<organism evidence="3 4">
    <name type="scientific">Ceriporiopsis subvermispora (strain B)</name>
    <name type="common">White-rot fungus</name>
    <name type="synonym">Gelatoporia subvermispora</name>
    <dbReference type="NCBI Taxonomy" id="914234"/>
    <lineage>
        <taxon>Eukaryota</taxon>
        <taxon>Fungi</taxon>
        <taxon>Dikarya</taxon>
        <taxon>Basidiomycota</taxon>
        <taxon>Agaricomycotina</taxon>
        <taxon>Agaricomycetes</taxon>
        <taxon>Polyporales</taxon>
        <taxon>Gelatoporiaceae</taxon>
        <taxon>Gelatoporia</taxon>
    </lineage>
</organism>
<evidence type="ECO:0000259" key="2">
    <source>
        <dbReference type="Pfam" id="PF13086"/>
    </source>
</evidence>
<dbReference type="Proteomes" id="UP000016930">
    <property type="component" value="Unassembled WGS sequence"/>
</dbReference>
<accession>M2QGZ8</accession>
<keyword evidence="1" id="KW-1133">Transmembrane helix</keyword>
<proteinExistence type="predicted"/>
<dbReference type="STRING" id="914234.M2QGZ8"/>
<evidence type="ECO:0000313" key="3">
    <source>
        <dbReference type="EMBL" id="EMD31315.1"/>
    </source>
</evidence>
<dbReference type="OrthoDB" id="6513042at2759"/>
<dbReference type="PANTHER" id="PTHR43788:SF8">
    <property type="entry name" value="DNA-BINDING PROTEIN SMUBP-2"/>
    <property type="match status" value="1"/>
</dbReference>
<feature type="domain" description="DNA2/NAM7 helicase helicase" evidence="2">
    <location>
        <begin position="382"/>
        <end position="451"/>
    </location>
</feature>
<reference evidence="3 4" key="1">
    <citation type="journal article" date="2012" name="Proc. Natl. Acad. Sci. U.S.A.">
        <title>Comparative genomics of Ceriporiopsis subvermispora and Phanerochaete chrysosporium provide insight into selective ligninolysis.</title>
        <authorList>
            <person name="Fernandez-Fueyo E."/>
            <person name="Ruiz-Duenas F.J."/>
            <person name="Ferreira P."/>
            <person name="Floudas D."/>
            <person name="Hibbett D.S."/>
            <person name="Canessa P."/>
            <person name="Larrondo L.F."/>
            <person name="James T.Y."/>
            <person name="Seelenfreund D."/>
            <person name="Lobos S."/>
            <person name="Polanco R."/>
            <person name="Tello M."/>
            <person name="Honda Y."/>
            <person name="Watanabe T."/>
            <person name="Watanabe T."/>
            <person name="Ryu J.S."/>
            <person name="Kubicek C.P."/>
            <person name="Schmoll M."/>
            <person name="Gaskell J."/>
            <person name="Hammel K.E."/>
            <person name="St John F.J."/>
            <person name="Vanden Wymelenberg A."/>
            <person name="Sabat G."/>
            <person name="Splinter BonDurant S."/>
            <person name="Syed K."/>
            <person name="Yadav J.S."/>
            <person name="Doddapaneni H."/>
            <person name="Subramanian V."/>
            <person name="Lavin J.L."/>
            <person name="Oguiza J.A."/>
            <person name="Perez G."/>
            <person name="Pisabarro A.G."/>
            <person name="Ramirez L."/>
            <person name="Santoyo F."/>
            <person name="Master E."/>
            <person name="Coutinho P.M."/>
            <person name="Henrissat B."/>
            <person name="Lombard V."/>
            <person name="Magnuson J.K."/>
            <person name="Kuees U."/>
            <person name="Hori C."/>
            <person name="Igarashi K."/>
            <person name="Samejima M."/>
            <person name="Held B.W."/>
            <person name="Barry K.W."/>
            <person name="LaButti K.M."/>
            <person name="Lapidus A."/>
            <person name="Lindquist E.A."/>
            <person name="Lucas S.M."/>
            <person name="Riley R."/>
            <person name="Salamov A.A."/>
            <person name="Hoffmeister D."/>
            <person name="Schwenk D."/>
            <person name="Hadar Y."/>
            <person name="Yarden O."/>
            <person name="de Vries R.P."/>
            <person name="Wiebenga A."/>
            <person name="Stenlid J."/>
            <person name="Eastwood D."/>
            <person name="Grigoriev I.V."/>
            <person name="Berka R.M."/>
            <person name="Blanchette R.A."/>
            <person name="Kersten P."/>
            <person name="Martinez A.T."/>
            <person name="Vicuna R."/>
            <person name="Cullen D."/>
        </authorList>
    </citation>
    <scope>NUCLEOTIDE SEQUENCE [LARGE SCALE GENOMIC DNA]</scope>
    <source>
        <strain evidence="3 4">B</strain>
    </source>
</reference>